<sequence length="74" mass="8656">MFYYFGIHFFTSGGGSKAWRGDIKSWNPEVKFYHDRQGFMSVQITEMNVDVVFYDVLGKVLHRWSISKELKAAT</sequence>
<dbReference type="EMBL" id="PSQE01000008">
    <property type="protein sequence ID" value="RHN42338.1"/>
    <property type="molecule type" value="Genomic_DNA"/>
</dbReference>
<dbReference type="PANTHER" id="PTHR10161:SF36">
    <property type="entry name" value="PURPLE ACID PHOSPHATASE 3"/>
    <property type="match status" value="1"/>
</dbReference>
<dbReference type="GO" id="GO:0003993">
    <property type="term" value="F:acid phosphatase activity"/>
    <property type="evidence" value="ECO:0007669"/>
    <property type="project" value="UniProtKB-EC"/>
</dbReference>
<evidence type="ECO:0000313" key="3">
    <source>
        <dbReference type="EMBL" id="RHN42338.1"/>
    </source>
</evidence>
<evidence type="ECO:0000256" key="1">
    <source>
        <dbReference type="ARBA" id="ARBA00022729"/>
    </source>
</evidence>
<dbReference type="InterPro" id="IPR051558">
    <property type="entry name" value="Metallophosphoesterase_PAP"/>
</dbReference>
<comment type="caution">
    <text evidence="3">The sequence shown here is derived from an EMBL/GenBank/DDBJ whole genome shotgun (WGS) entry which is preliminary data.</text>
</comment>
<evidence type="ECO:0000256" key="2">
    <source>
        <dbReference type="ARBA" id="ARBA00022801"/>
    </source>
</evidence>
<protein>
    <submittedName>
        <fullName evidence="3">Putative Acid phosphatase</fullName>
        <ecNumber evidence="3">3.1.3.2</ecNumber>
    </submittedName>
</protein>
<gene>
    <name evidence="3" type="ORF">MtrunA17_Chr8g0375811</name>
</gene>
<dbReference type="Proteomes" id="UP000265566">
    <property type="component" value="Chromosome 8"/>
</dbReference>
<dbReference type="EC" id="3.1.3.2" evidence="3"/>
<organism evidence="3">
    <name type="scientific">Medicago truncatula</name>
    <name type="common">Barrel medic</name>
    <name type="synonym">Medicago tribuloides</name>
    <dbReference type="NCBI Taxonomy" id="3880"/>
    <lineage>
        <taxon>Eukaryota</taxon>
        <taxon>Viridiplantae</taxon>
        <taxon>Streptophyta</taxon>
        <taxon>Embryophyta</taxon>
        <taxon>Tracheophyta</taxon>
        <taxon>Spermatophyta</taxon>
        <taxon>Magnoliopsida</taxon>
        <taxon>eudicotyledons</taxon>
        <taxon>Gunneridae</taxon>
        <taxon>Pentapetalae</taxon>
        <taxon>rosids</taxon>
        <taxon>fabids</taxon>
        <taxon>Fabales</taxon>
        <taxon>Fabaceae</taxon>
        <taxon>Papilionoideae</taxon>
        <taxon>50 kb inversion clade</taxon>
        <taxon>NPAAA clade</taxon>
        <taxon>Hologalegina</taxon>
        <taxon>IRL clade</taxon>
        <taxon>Trifolieae</taxon>
        <taxon>Medicago</taxon>
    </lineage>
</organism>
<keyword evidence="2 3" id="KW-0378">Hydrolase</keyword>
<name>A0A396GPK4_MEDTR</name>
<accession>A0A396GPK4</accession>
<proteinExistence type="predicted"/>
<dbReference type="Gene3D" id="3.60.21.10">
    <property type="match status" value="1"/>
</dbReference>
<dbReference type="SUPFAM" id="SSF56300">
    <property type="entry name" value="Metallo-dependent phosphatases"/>
    <property type="match status" value="1"/>
</dbReference>
<keyword evidence="1" id="KW-0732">Signal</keyword>
<dbReference type="Gramene" id="rna48769">
    <property type="protein sequence ID" value="RHN42338.1"/>
    <property type="gene ID" value="gene48769"/>
</dbReference>
<dbReference type="InterPro" id="IPR029052">
    <property type="entry name" value="Metallo-depent_PP-like"/>
</dbReference>
<reference evidence="3" key="1">
    <citation type="journal article" date="2018" name="Nat. Plants">
        <title>Whole-genome landscape of Medicago truncatula symbiotic genes.</title>
        <authorList>
            <person name="Pecrix Y."/>
            <person name="Gamas P."/>
            <person name="Carrere S."/>
        </authorList>
    </citation>
    <scope>NUCLEOTIDE SEQUENCE</scope>
    <source>
        <tissue evidence="3">Leaves</tissue>
    </source>
</reference>
<dbReference type="PANTHER" id="PTHR10161">
    <property type="entry name" value="TARTRATE-RESISTANT ACID PHOSPHATASE TYPE 5"/>
    <property type="match status" value="1"/>
</dbReference>
<dbReference type="AlphaFoldDB" id="A0A396GPK4"/>